<dbReference type="InterPro" id="IPR000045">
    <property type="entry name" value="Prepilin_IV_endopep_pep"/>
</dbReference>
<feature type="transmembrane region" description="Helical" evidence="6">
    <location>
        <begin position="316"/>
        <end position="338"/>
    </location>
</feature>
<organism evidence="8 9">
    <name type="scientific">Halolamina pelagica</name>
    <dbReference type="NCBI Taxonomy" id="699431"/>
    <lineage>
        <taxon>Archaea</taxon>
        <taxon>Methanobacteriati</taxon>
        <taxon>Methanobacteriota</taxon>
        <taxon>Stenosarchaea group</taxon>
        <taxon>Halobacteria</taxon>
        <taxon>Halobacteriales</taxon>
        <taxon>Haloferacaceae</taxon>
    </lineage>
</organism>
<dbReference type="PANTHER" id="PTHR36506:SF1">
    <property type="entry name" value="PREFLAGELLIN PEPTIDASE"/>
    <property type="match status" value="1"/>
</dbReference>
<comment type="subcellular location">
    <subcellularLocation>
        <location evidence="1">Cell membrane</location>
        <topology evidence="1">Multi-pass membrane protein</topology>
    </subcellularLocation>
</comment>
<dbReference type="GO" id="GO:0004190">
    <property type="term" value="F:aspartic-type endopeptidase activity"/>
    <property type="evidence" value="ECO:0007669"/>
    <property type="project" value="InterPro"/>
</dbReference>
<gene>
    <name evidence="8" type="ORF">SAMN05216277_106154</name>
</gene>
<keyword evidence="2" id="KW-1003">Cell membrane</keyword>
<feature type="transmembrane region" description="Helical" evidence="6">
    <location>
        <begin position="6"/>
        <end position="27"/>
    </location>
</feature>
<evidence type="ECO:0000256" key="3">
    <source>
        <dbReference type="ARBA" id="ARBA00022692"/>
    </source>
</evidence>
<evidence type="ECO:0000256" key="4">
    <source>
        <dbReference type="ARBA" id="ARBA00022989"/>
    </source>
</evidence>
<dbReference type="Pfam" id="PF01478">
    <property type="entry name" value="Peptidase_A24"/>
    <property type="match status" value="1"/>
</dbReference>
<dbReference type="EMBL" id="FOXI01000006">
    <property type="protein sequence ID" value="SFP71060.1"/>
    <property type="molecule type" value="Genomic_DNA"/>
</dbReference>
<dbReference type="InterPro" id="IPR052218">
    <property type="entry name" value="Preflagellin_Peptidase"/>
</dbReference>
<accession>A0A1I5SJX5</accession>
<evidence type="ECO:0000313" key="8">
    <source>
        <dbReference type="EMBL" id="SFP71060.1"/>
    </source>
</evidence>
<evidence type="ECO:0000259" key="7">
    <source>
        <dbReference type="Pfam" id="PF01478"/>
    </source>
</evidence>
<evidence type="ECO:0000256" key="6">
    <source>
        <dbReference type="SAM" id="Phobius"/>
    </source>
</evidence>
<dbReference type="Proteomes" id="UP000183769">
    <property type="component" value="Unassembled WGS sequence"/>
</dbReference>
<keyword evidence="4 6" id="KW-1133">Transmembrane helix</keyword>
<feature type="transmembrane region" description="Helical" evidence="6">
    <location>
        <begin position="101"/>
        <end position="116"/>
    </location>
</feature>
<keyword evidence="8" id="KW-0969">Cilium</keyword>
<keyword evidence="3 6" id="KW-0812">Transmembrane</keyword>
<keyword evidence="5 6" id="KW-0472">Membrane</keyword>
<dbReference type="AlphaFoldDB" id="A0A1I5SJX5"/>
<dbReference type="Gene3D" id="1.20.120.1220">
    <property type="match status" value="1"/>
</dbReference>
<evidence type="ECO:0000256" key="2">
    <source>
        <dbReference type="ARBA" id="ARBA00022475"/>
    </source>
</evidence>
<keyword evidence="9" id="KW-1185">Reference proteome</keyword>
<protein>
    <submittedName>
        <fullName evidence="8">Preflagellin peptidase FlaK</fullName>
    </submittedName>
</protein>
<keyword evidence="8" id="KW-0966">Cell projection</keyword>
<name>A0A1I5SJX5_9EURY</name>
<sequence length="344" mass="36813">MLDSLGTVASLGDLARLLAVPLLGWAALRDIRTRRVPNWVWYVLGGLGVVLLAADLVRLAPFDDSFARLELIRIILSLGLVVPLAYGFWRLGGFGGADAKALMALAVLFPTYPAYYPPTTPFGVDLPPVLPAEPTLVGVFSLTVLTNTVLVGALFPVALTVRNALAGQFAPVMFLARVVPVERLPVHHGRLFEDRSGFTRSGLDLDALRMYLRWRGLSLAELRAAPDRYRNPASVDETFDATDGAVDPVAVEHGPVSDAPEVDDPGGGDHADPWAAERFLDEIEGSAYGTDPETLRAGLETVTGTDEVWLSPGLPFIVPMFVGLLVGLTYGDVLYGLLTAAGLA</sequence>
<feature type="domain" description="Prepilin type IV endopeptidase peptidase" evidence="7">
    <location>
        <begin position="18"/>
        <end position="155"/>
    </location>
</feature>
<feature type="transmembrane region" description="Helical" evidence="6">
    <location>
        <begin position="136"/>
        <end position="159"/>
    </location>
</feature>
<evidence type="ECO:0000313" key="9">
    <source>
        <dbReference type="Proteomes" id="UP000183769"/>
    </source>
</evidence>
<reference evidence="9" key="1">
    <citation type="submission" date="2016-10" db="EMBL/GenBank/DDBJ databases">
        <authorList>
            <person name="Varghese N."/>
            <person name="Submissions S."/>
        </authorList>
    </citation>
    <scope>NUCLEOTIDE SEQUENCE [LARGE SCALE GENOMIC DNA]</scope>
    <source>
        <strain evidence="9">CGMCC 1.10329</strain>
    </source>
</reference>
<evidence type="ECO:0000256" key="5">
    <source>
        <dbReference type="ARBA" id="ARBA00023136"/>
    </source>
</evidence>
<dbReference type="PANTHER" id="PTHR36506">
    <property type="entry name" value="PREFLAGELLIN PEPTIDASE"/>
    <property type="match status" value="1"/>
</dbReference>
<keyword evidence="8" id="KW-0282">Flagellum</keyword>
<feature type="transmembrane region" description="Helical" evidence="6">
    <location>
        <begin position="39"/>
        <end position="59"/>
    </location>
</feature>
<feature type="transmembrane region" description="Helical" evidence="6">
    <location>
        <begin position="71"/>
        <end position="89"/>
    </location>
</feature>
<dbReference type="GO" id="GO:0005886">
    <property type="term" value="C:plasma membrane"/>
    <property type="evidence" value="ECO:0007669"/>
    <property type="project" value="UniProtKB-SubCell"/>
</dbReference>
<evidence type="ECO:0000256" key="1">
    <source>
        <dbReference type="ARBA" id="ARBA00004651"/>
    </source>
</evidence>
<proteinExistence type="predicted"/>